<reference evidence="14 15" key="1">
    <citation type="submission" date="2019-01" db="EMBL/GenBank/DDBJ databases">
        <authorList>
            <person name="Chen W.-M."/>
        </authorList>
    </citation>
    <scope>NUCLEOTIDE SEQUENCE [LARGE SCALE GENOMIC DNA]</scope>
    <source>
        <strain evidence="14 15">CCP-7</strain>
    </source>
</reference>
<keyword evidence="3 11" id="KW-1134">Transmembrane beta strand</keyword>
<evidence type="ECO:0000256" key="10">
    <source>
        <dbReference type="ARBA" id="ARBA00023237"/>
    </source>
</evidence>
<dbReference type="InterPro" id="IPR012910">
    <property type="entry name" value="Plug_dom"/>
</dbReference>
<feature type="chain" id="PRO_5019018667" evidence="12">
    <location>
        <begin position="25"/>
        <end position="820"/>
    </location>
</feature>
<protein>
    <submittedName>
        <fullName evidence="14">TonB-dependent receptor</fullName>
    </submittedName>
</protein>
<evidence type="ECO:0000259" key="13">
    <source>
        <dbReference type="Pfam" id="PF07715"/>
    </source>
</evidence>
<dbReference type="InterPro" id="IPR036942">
    <property type="entry name" value="Beta-barrel_TonB_sf"/>
</dbReference>
<dbReference type="PANTHER" id="PTHR32552">
    <property type="entry name" value="FERRICHROME IRON RECEPTOR-RELATED"/>
    <property type="match status" value="1"/>
</dbReference>
<feature type="domain" description="TonB-dependent receptor plug" evidence="13">
    <location>
        <begin position="56"/>
        <end position="165"/>
    </location>
</feature>
<keyword evidence="6" id="KW-0408">Iron</keyword>
<feature type="signal peptide" evidence="12">
    <location>
        <begin position="1"/>
        <end position="24"/>
    </location>
</feature>
<evidence type="ECO:0000256" key="5">
    <source>
        <dbReference type="ARBA" id="ARBA00022692"/>
    </source>
</evidence>
<gene>
    <name evidence="14" type="ORF">EOD43_06905</name>
</gene>
<keyword evidence="5 11" id="KW-0812">Transmembrane</keyword>
<dbReference type="Pfam" id="PF07715">
    <property type="entry name" value="Plug"/>
    <property type="match status" value="1"/>
</dbReference>
<dbReference type="AlphaFoldDB" id="A0A437M786"/>
<keyword evidence="15" id="KW-1185">Reference proteome</keyword>
<dbReference type="RefSeq" id="WP_127742362.1">
    <property type="nucleotide sequence ID" value="NZ_SACN01000001.1"/>
</dbReference>
<dbReference type="InterPro" id="IPR039426">
    <property type="entry name" value="TonB-dep_rcpt-like"/>
</dbReference>
<dbReference type="Gene3D" id="2.40.170.20">
    <property type="entry name" value="TonB-dependent receptor, beta-barrel domain"/>
    <property type="match status" value="1"/>
</dbReference>
<dbReference type="SUPFAM" id="SSF56935">
    <property type="entry name" value="Porins"/>
    <property type="match status" value="1"/>
</dbReference>
<keyword evidence="7" id="KW-0406">Ion transport</keyword>
<evidence type="ECO:0000256" key="9">
    <source>
        <dbReference type="ARBA" id="ARBA00023136"/>
    </source>
</evidence>
<keyword evidence="12" id="KW-0732">Signal</keyword>
<keyword evidence="14" id="KW-0675">Receptor</keyword>
<accession>A0A437M786</accession>
<evidence type="ECO:0000256" key="1">
    <source>
        <dbReference type="ARBA" id="ARBA00004571"/>
    </source>
</evidence>
<keyword evidence="10 11" id="KW-0998">Cell outer membrane</keyword>
<evidence type="ECO:0000256" key="7">
    <source>
        <dbReference type="ARBA" id="ARBA00023065"/>
    </source>
</evidence>
<dbReference type="EMBL" id="SACN01000001">
    <property type="protein sequence ID" value="RVT93591.1"/>
    <property type="molecule type" value="Genomic_DNA"/>
</dbReference>
<keyword evidence="9 11" id="KW-0472">Membrane</keyword>
<name>A0A437M786_9SPHN</name>
<evidence type="ECO:0000313" key="15">
    <source>
        <dbReference type="Proteomes" id="UP000282971"/>
    </source>
</evidence>
<keyword evidence="4" id="KW-0410">Iron transport</keyword>
<evidence type="ECO:0000313" key="14">
    <source>
        <dbReference type="EMBL" id="RVT93591.1"/>
    </source>
</evidence>
<dbReference type="OrthoDB" id="9760333at2"/>
<dbReference type="GO" id="GO:0006826">
    <property type="term" value="P:iron ion transport"/>
    <property type="evidence" value="ECO:0007669"/>
    <property type="project" value="UniProtKB-KW"/>
</dbReference>
<evidence type="ECO:0000256" key="6">
    <source>
        <dbReference type="ARBA" id="ARBA00023004"/>
    </source>
</evidence>
<dbReference type="PANTHER" id="PTHR32552:SF81">
    <property type="entry name" value="TONB-DEPENDENT OUTER MEMBRANE RECEPTOR"/>
    <property type="match status" value="1"/>
</dbReference>
<dbReference type="PROSITE" id="PS52016">
    <property type="entry name" value="TONB_DEPENDENT_REC_3"/>
    <property type="match status" value="1"/>
</dbReference>
<comment type="similarity">
    <text evidence="11">Belongs to the TonB-dependent receptor family.</text>
</comment>
<comment type="subcellular location">
    <subcellularLocation>
        <location evidence="1 11">Cell outer membrane</location>
        <topology evidence="1 11">Multi-pass membrane protein</topology>
    </subcellularLocation>
</comment>
<evidence type="ECO:0000256" key="8">
    <source>
        <dbReference type="ARBA" id="ARBA00023077"/>
    </source>
</evidence>
<dbReference type="GO" id="GO:0009279">
    <property type="term" value="C:cell outer membrane"/>
    <property type="evidence" value="ECO:0007669"/>
    <property type="project" value="UniProtKB-SubCell"/>
</dbReference>
<evidence type="ECO:0000256" key="4">
    <source>
        <dbReference type="ARBA" id="ARBA00022496"/>
    </source>
</evidence>
<evidence type="ECO:0000256" key="11">
    <source>
        <dbReference type="PROSITE-ProRule" id="PRU01360"/>
    </source>
</evidence>
<evidence type="ECO:0000256" key="3">
    <source>
        <dbReference type="ARBA" id="ARBA00022452"/>
    </source>
</evidence>
<evidence type="ECO:0000256" key="2">
    <source>
        <dbReference type="ARBA" id="ARBA00022448"/>
    </source>
</evidence>
<sequence>MDKVTLLARPALIALAVASTSAFAQTAPTTPAAQSDEGVATLQDIVVTARRTSESLQKTPIAITALDNKTLEKMNVQSVDKVAQVAPNLIISQQSSSLSAASITIRGIGQTDPSLGLDTAVGIYLDGVYVARSAGSLFDLVDVERIEVLRGPQGTLFGRNTTGGAIQLLSKKPQDEFGVSAKVGYGTRRNISGKVRIDTGEFGDSGLSASATYLHRERNGYFDNLLTPKRKDPGSLNVDAFGLGLRGDFGAFQFNYAFDWDDRTGASAFFQTVALSPDARTYYGRSAGLGGAPLQFIGAGVRLNSGLQQPSGLPGNNYGSQTRSQGHSLTASYEVSDAFTIKSITGYRKLLMKNSLSLSGQGDLKGRVLDFTSPTLTSIKSVSPYNGFNSPQRQRQFSEELQLLGNTGDFSYVLGAYYFRERVSENNNQNLTLVLSPFALPFLGIPTAVRDALVAQNIDLIGLNTSPLAAYRQTSKSYAAFGQLSWKPQALDEKLEVTGGIRYTKDKKATTIANATNGVPNASNTSQGISFENTAFLGSLSYQVAPSALVYAKGSTGYKSGGFNPRADGICTAPTATGACPGGVYRLNSFKPEKLTSYEAGAKLDLFDRHLRINAAAFLSKYDDLQVPQFAAGSGGATTLLVNAGKAEFKGVELEITALPARGLTLSGSMGYTDPKYKQFLFLNPNTNTVSDIAATARFPNVAKFNSNLAADYTFAPMSMGVLSARVAYAYRSKIFYHPNDAVNPFQRDIAGPATNTVSARIALSEIALGGRAKGEIALSGDNLLNEDQVMYGIDFGSLGFGGQLYAEPRRFLVEFKVDF</sequence>
<keyword evidence="8" id="KW-0798">TonB box</keyword>
<comment type="caution">
    <text evidence="14">The sequence shown here is derived from an EMBL/GenBank/DDBJ whole genome shotgun (WGS) entry which is preliminary data.</text>
</comment>
<dbReference type="Proteomes" id="UP000282971">
    <property type="component" value="Unassembled WGS sequence"/>
</dbReference>
<organism evidence="14 15">
    <name type="scientific">Sphingomonas crocodyli</name>
    <dbReference type="NCBI Taxonomy" id="1979270"/>
    <lineage>
        <taxon>Bacteria</taxon>
        <taxon>Pseudomonadati</taxon>
        <taxon>Pseudomonadota</taxon>
        <taxon>Alphaproteobacteria</taxon>
        <taxon>Sphingomonadales</taxon>
        <taxon>Sphingomonadaceae</taxon>
        <taxon>Sphingomonas</taxon>
    </lineage>
</organism>
<evidence type="ECO:0000256" key="12">
    <source>
        <dbReference type="SAM" id="SignalP"/>
    </source>
</evidence>
<proteinExistence type="inferred from homology"/>
<keyword evidence="2 11" id="KW-0813">Transport</keyword>